<dbReference type="GO" id="GO:0015276">
    <property type="term" value="F:ligand-gated monoatomic ion channel activity"/>
    <property type="evidence" value="ECO:0007669"/>
    <property type="project" value="InterPro"/>
</dbReference>
<dbReference type="SUPFAM" id="SSF53850">
    <property type="entry name" value="Periplasmic binding protein-like II"/>
    <property type="match status" value="1"/>
</dbReference>
<sequence length="116" mass="13137">MPRTKHEFDRMKTPVNKCNLNRSLLKIAINDVMPICKINDKLTDGKQLTLDPSKSADLMLLQSLSVKWNFTYEFINAGQNWGTYKNHTWTGTVGLLMDGQADVGMCATSMTYSRSM</sequence>
<evidence type="ECO:0000256" key="1">
    <source>
        <dbReference type="ARBA" id="ARBA00004141"/>
    </source>
</evidence>
<dbReference type="Gene3D" id="3.40.190.10">
    <property type="entry name" value="Periplasmic binding protein-like II"/>
    <property type="match status" value="1"/>
</dbReference>
<feature type="non-terminal residue" evidence="12">
    <location>
        <position position="116"/>
    </location>
</feature>
<evidence type="ECO:0000256" key="5">
    <source>
        <dbReference type="ARBA" id="ARBA00023065"/>
    </source>
</evidence>
<dbReference type="AlphaFoldDB" id="A0A1Y3B1M2"/>
<comment type="subcellular location">
    <subcellularLocation>
        <location evidence="1">Membrane</location>
        <topology evidence="1">Multi-pass membrane protein</topology>
    </subcellularLocation>
</comment>
<accession>A0A1Y3B1M2</accession>
<evidence type="ECO:0000256" key="8">
    <source>
        <dbReference type="ARBA" id="ARBA00023180"/>
    </source>
</evidence>
<dbReference type="GO" id="GO:0016020">
    <property type="term" value="C:membrane"/>
    <property type="evidence" value="ECO:0007669"/>
    <property type="project" value="UniProtKB-SubCell"/>
</dbReference>
<dbReference type="Proteomes" id="UP000194236">
    <property type="component" value="Unassembled WGS sequence"/>
</dbReference>
<feature type="domain" description="Ionotropic glutamate receptor L-glutamate and glycine-binding" evidence="11">
    <location>
        <begin position="60"/>
        <end position="115"/>
    </location>
</feature>
<evidence type="ECO:0000256" key="2">
    <source>
        <dbReference type="ARBA" id="ARBA00022448"/>
    </source>
</evidence>
<dbReference type="Pfam" id="PF10613">
    <property type="entry name" value="Lig_chan-Glu_bd"/>
    <property type="match status" value="1"/>
</dbReference>
<evidence type="ECO:0000256" key="9">
    <source>
        <dbReference type="ARBA" id="ARBA00023286"/>
    </source>
</evidence>
<dbReference type="EMBL" id="MUJZ01051171">
    <property type="protein sequence ID" value="OTF73536.1"/>
    <property type="molecule type" value="Genomic_DNA"/>
</dbReference>
<keyword evidence="2" id="KW-0813">Transport</keyword>
<organism evidence="12 13">
    <name type="scientific">Euroglyphus maynei</name>
    <name type="common">Mayne's house dust mite</name>
    <dbReference type="NCBI Taxonomy" id="6958"/>
    <lineage>
        <taxon>Eukaryota</taxon>
        <taxon>Metazoa</taxon>
        <taxon>Ecdysozoa</taxon>
        <taxon>Arthropoda</taxon>
        <taxon>Chelicerata</taxon>
        <taxon>Arachnida</taxon>
        <taxon>Acari</taxon>
        <taxon>Acariformes</taxon>
        <taxon>Sarcoptiformes</taxon>
        <taxon>Astigmata</taxon>
        <taxon>Psoroptidia</taxon>
        <taxon>Analgoidea</taxon>
        <taxon>Pyroglyphidae</taxon>
        <taxon>Pyroglyphinae</taxon>
        <taxon>Euroglyphus</taxon>
    </lineage>
</organism>
<keyword evidence="10" id="KW-0407">Ion channel</keyword>
<protein>
    <recommendedName>
        <fullName evidence="11">Ionotropic glutamate receptor L-glutamate and glycine-binding domain-containing protein</fullName>
    </recommendedName>
</protein>
<evidence type="ECO:0000256" key="7">
    <source>
        <dbReference type="ARBA" id="ARBA00023170"/>
    </source>
</evidence>
<gene>
    <name evidence="12" type="ORF">BLA29_006986</name>
</gene>
<name>A0A1Y3B1M2_EURMA</name>
<evidence type="ECO:0000256" key="10">
    <source>
        <dbReference type="ARBA" id="ARBA00023303"/>
    </source>
</evidence>
<keyword evidence="13" id="KW-1185">Reference proteome</keyword>
<keyword evidence="8" id="KW-0325">Glycoprotein</keyword>
<dbReference type="InterPro" id="IPR019594">
    <property type="entry name" value="Glu/Gly-bd"/>
</dbReference>
<keyword evidence="4" id="KW-1133">Transmembrane helix</keyword>
<keyword evidence="5" id="KW-0406">Ion transport</keyword>
<dbReference type="OrthoDB" id="6516774at2759"/>
<comment type="caution">
    <text evidence="12">The sequence shown here is derived from an EMBL/GenBank/DDBJ whole genome shotgun (WGS) entry which is preliminary data.</text>
</comment>
<evidence type="ECO:0000313" key="12">
    <source>
        <dbReference type="EMBL" id="OTF73536.1"/>
    </source>
</evidence>
<proteinExistence type="predicted"/>
<keyword evidence="9" id="KW-1071">Ligand-gated ion channel</keyword>
<keyword evidence="7" id="KW-0675">Receptor</keyword>
<evidence type="ECO:0000313" key="13">
    <source>
        <dbReference type="Proteomes" id="UP000194236"/>
    </source>
</evidence>
<evidence type="ECO:0000256" key="4">
    <source>
        <dbReference type="ARBA" id="ARBA00022989"/>
    </source>
</evidence>
<evidence type="ECO:0000256" key="3">
    <source>
        <dbReference type="ARBA" id="ARBA00022692"/>
    </source>
</evidence>
<keyword evidence="3" id="KW-0812">Transmembrane</keyword>
<evidence type="ECO:0000259" key="11">
    <source>
        <dbReference type="Pfam" id="PF10613"/>
    </source>
</evidence>
<reference evidence="12 13" key="1">
    <citation type="submission" date="2017-03" db="EMBL/GenBank/DDBJ databases">
        <title>Genome Survey of Euroglyphus maynei.</title>
        <authorList>
            <person name="Arlian L.G."/>
            <person name="Morgan M.S."/>
            <person name="Rider S.D."/>
        </authorList>
    </citation>
    <scope>NUCLEOTIDE SEQUENCE [LARGE SCALE GENOMIC DNA]</scope>
    <source>
        <strain evidence="12">Arlian Lab</strain>
        <tissue evidence="12">Whole body</tissue>
    </source>
</reference>
<keyword evidence="6" id="KW-0472">Membrane</keyword>
<evidence type="ECO:0000256" key="6">
    <source>
        <dbReference type="ARBA" id="ARBA00023136"/>
    </source>
</evidence>